<dbReference type="GO" id="GO:0160151">
    <property type="term" value="F:tRNA pseudouridine(32) synthase activity"/>
    <property type="evidence" value="ECO:0007669"/>
    <property type="project" value="UniProtKB-EC"/>
</dbReference>
<evidence type="ECO:0000259" key="2">
    <source>
        <dbReference type="Pfam" id="PF00849"/>
    </source>
</evidence>
<dbReference type="Pfam" id="PF00849">
    <property type="entry name" value="PseudoU_synth_2"/>
    <property type="match status" value="1"/>
</dbReference>
<dbReference type="InterPro" id="IPR006145">
    <property type="entry name" value="PsdUridine_synth_RsuA/RluA"/>
</dbReference>
<feature type="domain" description="Pseudouridine synthase RsuA/RluA-like" evidence="2">
    <location>
        <begin position="350"/>
        <end position="502"/>
    </location>
</feature>
<dbReference type="SUPFAM" id="SSF55120">
    <property type="entry name" value="Pseudouridine synthase"/>
    <property type="match status" value="1"/>
</dbReference>
<dbReference type="GO" id="GO:0003723">
    <property type="term" value="F:RNA binding"/>
    <property type="evidence" value="ECO:0007669"/>
    <property type="project" value="InterPro"/>
</dbReference>
<dbReference type="PANTHER" id="PTHR21600:SF89">
    <property type="entry name" value="RIBOSOMAL LARGE SUBUNIT PSEUDOURIDINE SYNTHASE A"/>
    <property type="match status" value="1"/>
</dbReference>
<dbReference type="PROSITE" id="PS01129">
    <property type="entry name" value="PSI_RLU"/>
    <property type="match status" value="1"/>
</dbReference>
<dbReference type="RefSeq" id="WP_055217092.1">
    <property type="nucleotide sequence ID" value="NZ_CZBI01000001.1"/>
</dbReference>
<dbReference type="EC" id="5.4.99.28" evidence="3"/>
<dbReference type="Gene3D" id="3.30.2350.10">
    <property type="entry name" value="Pseudouridine synthase"/>
    <property type="match status" value="1"/>
</dbReference>
<proteinExistence type="predicted"/>
<sequence length="549" mass="63644">MIHFFDQPVSHIALPERFTYPFNYTPHPLCVLAAEEVKAYISTKKEWQEELALGKMFGVLIVQTQEKESSPIGYLAAFSGNLAGKNLHPYFVPPVYDLLQPQGFFKIEEEQISAINVRISALEVNPHYLHLKEKLDRETEQTRLALIQAKEELKTAKRERELRRQSSPALSEEEQDALIRESQYQKAELKRLERGWKERIKTLEEEVITFETEIEKLKNERKQRSAALQQKLFEQFRMLNAKGEIKDLCTIFEQTVHKIPPAGAGECALPKLLQYAYLHQLKPLAMAEFWWGNSPKTEVRHHGYYYPSCKGKCEPILKHMLQGLEVDENPLSPQAHRKEELEIVFEDEWLVVVNKPSGMLSVPGKEEETDSVYHRVKAKYPEATGPMIVHRLDMATSGLLLVAKTKEVHQHLQEQFINRSIKKRYVALLDRNGLNQQLEETGTINLPLCLNPLDRPRQMVSEEYGKPAVTEYRILNDSDKYIRIALYPLTGRTHQLRVHTAHHQGLNCPILGDEFYGKKADRLYLHAEYIEFRHPVYGDIICIQKEAEF</sequence>
<evidence type="ECO:0000313" key="4">
    <source>
        <dbReference type="Proteomes" id="UP000095541"/>
    </source>
</evidence>
<name>A0A174NHF2_BACT4</name>
<dbReference type="PANTHER" id="PTHR21600">
    <property type="entry name" value="MITOCHONDRIAL RNA PSEUDOURIDINE SYNTHASE"/>
    <property type="match status" value="1"/>
</dbReference>
<dbReference type="EMBL" id="CZBI01000001">
    <property type="protein sequence ID" value="CUP46078.1"/>
    <property type="molecule type" value="Genomic_DNA"/>
</dbReference>
<dbReference type="Proteomes" id="UP000095541">
    <property type="component" value="Unassembled WGS sequence"/>
</dbReference>
<keyword evidence="3" id="KW-0413">Isomerase</keyword>
<evidence type="ECO:0000313" key="3">
    <source>
        <dbReference type="EMBL" id="CUP46078.1"/>
    </source>
</evidence>
<dbReference type="GO" id="GO:0000455">
    <property type="term" value="P:enzyme-directed rRNA pseudouridine synthesis"/>
    <property type="evidence" value="ECO:0007669"/>
    <property type="project" value="TreeGrafter"/>
</dbReference>
<reference evidence="3 4" key="1">
    <citation type="submission" date="2015-09" db="EMBL/GenBank/DDBJ databases">
        <authorList>
            <consortium name="Pathogen Informatics"/>
        </authorList>
    </citation>
    <scope>NUCLEOTIDE SEQUENCE [LARGE SCALE GENOMIC DNA]</scope>
    <source>
        <strain evidence="3 4">2789STDY5834945</strain>
    </source>
</reference>
<dbReference type="InterPro" id="IPR006224">
    <property type="entry name" value="PsdUridine_synth_RluA-like_CS"/>
</dbReference>
<dbReference type="InterPro" id="IPR050188">
    <property type="entry name" value="RluA_PseudoU_synthase"/>
</dbReference>
<dbReference type="AlphaFoldDB" id="A0A174NHF2"/>
<protein>
    <submittedName>
        <fullName evidence="3">Ribosomal large subunit pseudouridine synthase A</fullName>
        <ecNumber evidence="3">5.4.99.28</ecNumber>
    </submittedName>
</protein>
<dbReference type="InterPro" id="IPR020103">
    <property type="entry name" value="PsdUridine_synth_cat_dom_sf"/>
</dbReference>
<keyword evidence="1" id="KW-0175">Coiled coil</keyword>
<dbReference type="CDD" id="cd02869">
    <property type="entry name" value="PseudoU_synth_RluA_like"/>
    <property type="match status" value="1"/>
</dbReference>
<gene>
    <name evidence="3" type="primary">rluA</name>
    <name evidence="3" type="ORF">ERS852557_00665</name>
</gene>
<accession>A0A174NHF2</accession>
<feature type="coiled-coil region" evidence="1">
    <location>
        <begin position="132"/>
        <end position="220"/>
    </location>
</feature>
<evidence type="ECO:0000256" key="1">
    <source>
        <dbReference type="SAM" id="Coils"/>
    </source>
</evidence>
<organism evidence="3 4">
    <name type="scientific">Bacteroides thetaiotaomicron</name>
    <dbReference type="NCBI Taxonomy" id="818"/>
    <lineage>
        <taxon>Bacteria</taxon>
        <taxon>Pseudomonadati</taxon>
        <taxon>Bacteroidota</taxon>
        <taxon>Bacteroidia</taxon>
        <taxon>Bacteroidales</taxon>
        <taxon>Bacteroidaceae</taxon>
        <taxon>Bacteroides</taxon>
    </lineage>
</organism>